<evidence type="ECO:0000313" key="2">
    <source>
        <dbReference type="Proteomes" id="UP000831796"/>
    </source>
</evidence>
<reference evidence="1" key="1">
    <citation type="submission" date="2022-04" db="EMBL/GenBank/DDBJ databases">
        <title>Hymenobacter sp. isolated from the air.</title>
        <authorList>
            <person name="Won M."/>
            <person name="Lee C.-M."/>
            <person name="Woen H.-Y."/>
            <person name="Kwon S.-W."/>
        </authorList>
    </citation>
    <scope>NUCLEOTIDE SEQUENCE</scope>
    <source>
        <strain evidence="1">5116S-3</strain>
    </source>
</reference>
<dbReference type="KEGG" id="hcu:MUN79_28415"/>
<accession>A0A8T9Q3W1</accession>
<gene>
    <name evidence="1" type="ORF">MUN79_28415</name>
</gene>
<evidence type="ECO:0000313" key="1">
    <source>
        <dbReference type="EMBL" id="UOQ72416.1"/>
    </source>
</evidence>
<dbReference type="Proteomes" id="UP000831796">
    <property type="component" value="Chromosome"/>
</dbReference>
<sequence length="297" mass="34066">MRTVLKTRLDKQGQVQDTVEYLAVDEQGRWTEVGRWQGQVHRQWSYNSNGQCTALVEHPYAARPYTVINTYNPALGRGHQEVLQRNGTHTVVQEKQLYQNGDTLLTEIKAHGLLVGNYYYPEYVQRSLRLVPHPDTMLTLTCFYDKNQHPTSYQFDYLLYQRGRLLETGKINPRKLGSAANDTSAQKMGPAQALAALRRGTGLQPQNRRFYDSQHRLIRHEFTRAKDLRSSRAVINYTYNNLGQLIGRENSSVSAGVSIRSTYTVFSYSPTGLLTGETTNTGNGSPVFYRYQYQYYD</sequence>
<protein>
    <recommendedName>
        <fullName evidence="3">RHS repeat protein</fullName>
    </recommendedName>
</protein>
<dbReference type="AlphaFoldDB" id="A0A8T9Q3W1"/>
<dbReference type="EMBL" id="CP095046">
    <property type="protein sequence ID" value="UOQ72416.1"/>
    <property type="molecule type" value="Genomic_DNA"/>
</dbReference>
<keyword evidence="2" id="KW-1185">Reference proteome</keyword>
<name>A0A8T9Q3W1_9BACT</name>
<evidence type="ECO:0008006" key="3">
    <source>
        <dbReference type="Google" id="ProtNLM"/>
    </source>
</evidence>
<organism evidence="1 2">
    <name type="scientific">Hymenobacter cellulosilyticus</name>
    <dbReference type="NCBI Taxonomy" id="2932248"/>
    <lineage>
        <taxon>Bacteria</taxon>
        <taxon>Pseudomonadati</taxon>
        <taxon>Bacteroidota</taxon>
        <taxon>Cytophagia</taxon>
        <taxon>Cytophagales</taxon>
        <taxon>Hymenobacteraceae</taxon>
        <taxon>Hymenobacter</taxon>
    </lineage>
</organism>
<dbReference type="RefSeq" id="WP_244675800.1">
    <property type="nucleotide sequence ID" value="NZ_CP095046.1"/>
</dbReference>
<proteinExistence type="predicted"/>